<evidence type="ECO:0000313" key="3">
    <source>
        <dbReference type="EMBL" id="CAJ0575172.1"/>
    </source>
</evidence>
<feature type="non-terminal residue" evidence="3">
    <location>
        <position position="444"/>
    </location>
</feature>
<feature type="compositionally biased region" description="Pro residues" evidence="1">
    <location>
        <begin position="136"/>
        <end position="147"/>
    </location>
</feature>
<dbReference type="EMBL" id="CATQJA010002636">
    <property type="protein sequence ID" value="CAJ0575172.1"/>
    <property type="molecule type" value="Genomic_DNA"/>
</dbReference>
<sequence length="444" mass="51175">MQQTRPYFAPYVVDFEWEFFQDEQRRHTMEPDTSTRNRKSRYQSDYPVDTSSADHYNKLEKPIDKDWPLLTFLAIAAGLIVCGVLAATWAGFITHDDDRYRSYYPHQKTENADHGESIDIPKNTPEKEVWTAAVPGPVPTQQRPPAPTIHRQQEAPIPSQAPVQRPVLNLNRLLLRLRKLLGNSNKVSKRRLAKLHSSNLLQLLYNNNRNEPQIQLKPSPTSNNQLQPQPKRRSQQLRLSNNNSLSNSNKLNRLEQLRPQLNAQLLLNPSKPSKPNRSQHPKNSSSAVVKRLTLRRSPLPCRQLLAPSPLRLKLLLKVLLKALLKVLLKVFLKVLLKVLFELLLKVFLKVLLKPAGRRPRRGALQKRVRQVGYCFCGAHGPIDADYGVIACQRCKHQFYKAYWRVQQHGRRCRRPNCGGPGKCTFHTLLRLEQIGMQPLWIPRN</sequence>
<gene>
    <name evidence="3" type="ORF">MSPICULIGERA_LOCUS13488</name>
</gene>
<feature type="region of interest" description="Disordered" evidence="1">
    <location>
        <begin position="27"/>
        <end position="53"/>
    </location>
</feature>
<feature type="compositionally biased region" description="Polar residues" evidence="1">
    <location>
        <begin position="211"/>
        <end position="228"/>
    </location>
</feature>
<feature type="compositionally biased region" description="Polar residues" evidence="1">
    <location>
        <begin position="266"/>
        <end position="287"/>
    </location>
</feature>
<dbReference type="AlphaFoldDB" id="A0AA36CWH4"/>
<evidence type="ECO:0000313" key="4">
    <source>
        <dbReference type="Proteomes" id="UP001177023"/>
    </source>
</evidence>
<feature type="region of interest" description="Disordered" evidence="1">
    <location>
        <begin position="211"/>
        <end position="250"/>
    </location>
</feature>
<dbReference type="Proteomes" id="UP001177023">
    <property type="component" value="Unassembled WGS sequence"/>
</dbReference>
<keyword evidence="2" id="KW-0812">Transmembrane</keyword>
<reference evidence="3" key="1">
    <citation type="submission" date="2023-06" db="EMBL/GenBank/DDBJ databases">
        <authorList>
            <person name="Delattre M."/>
        </authorList>
    </citation>
    <scope>NUCLEOTIDE SEQUENCE</scope>
    <source>
        <strain evidence="3">AF72</strain>
    </source>
</reference>
<keyword evidence="4" id="KW-1185">Reference proteome</keyword>
<accession>A0AA36CWH4</accession>
<feature type="region of interest" description="Disordered" evidence="1">
    <location>
        <begin position="136"/>
        <end position="163"/>
    </location>
</feature>
<feature type="region of interest" description="Disordered" evidence="1">
    <location>
        <begin position="266"/>
        <end position="289"/>
    </location>
</feature>
<feature type="transmembrane region" description="Helical" evidence="2">
    <location>
        <begin position="69"/>
        <end position="92"/>
    </location>
</feature>
<keyword evidence="2" id="KW-1133">Transmembrane helix</keyword>
<comment type="caution">
    <text evidence="3">The sequence shown here is derived from an EMBL/GenBank/DDBJ whole genome shotgun (WGS) entry which is preliminary data.</text>
</comment>
<organism evidence="3 4">
    <name type="scientific">Mesorhabditis spiculigera</name>
    <dbReference type="NCBI Taxonomy" id="96644"/>
    <lineage>
        <taxon>Eukaryota</taxon>
        <taxon>Metazoa</taxon>
        <taxon>Ecdysozoa</taxon>
        <taxon>Nematoda</taxon>
        <taxon>Chromadorea</taxon>
        <taxon>Rhabditida</taxon>
        <taxon>Rhabditina</taxon>
        <taxon>Rhabditomorpha</taxon>
        <taxon>Rhabditoidea</taxon>
        <taxon>Rhabditidae</taxon>
        <taxon>Mesorhabditinae</taxon>
        <taxon>Mesorhabditis</taxon>
    </lineage>
</organism>
<protein>
    <submittedName>
        <fullName evidence="3">Uncharacterized protein</fullName>
    </submittedName>
</protein>
<keyword evidence="2" id="KW-0472">Membrane</keyword>
<evidence type="ECO:0000256" key="1">
    <source>
        <dbReference type="SAM" id="MobiDB-lite"/>
    </source>
</evidence>
<evidence type="ECO:0000256" key="2">
    <source>
        <dbReference type="SAM" id="Phobius"/>
    </source>
</evidence>
<name>A0AA36CWH4_9BILA</name>
<feature type="compositionally biased region" description="Low complexity" evidence="1">
    <location>
        <begin position="236"/>
        <end position="250"/>
    </location>
</feature>
<proteinExistence type="predicted"/>